<organism evidence="2">
    <name type="scientific">marine sediment metagenome</name>
    <dbReference type="NCBI Taxonomy" id="412755"/>
    <lineage>
        <taxon>unclassified sequences</taxon>
        <taxon>metagenomes</taxon>
        <taxon>ecological metagenomes</taxon>
    </lineage>
</organism>
<dbReference type="AlphaFoldDB" id="A0A0F9SXY5"/>
<feature type="region of interest" description="Disordered" evidence="1">
    <location>
        <begin position="40"/>
        <end position="60"/>
    </location>
</feature>
<name>A0A0F9SXY5_9ZZZZ</name>
<evidence type="ECO:0000313" key="2">
    <source>
        <dbReference type="EMBL" id="KKN67507.1"/>
    </source>
</evidence>
<dbReference type="EMBL" id="LAZR01000473">
    <property type="protein sequence ID" value="KKN67507.1"/>
    <property type="molecule type" value="Genomic_DNA"/>
</dbReference>
<comment type="caution">
    <text evidence="2">The sequence shown here is derived from an EMBL/GenBank/DDBJ whole genome shotgun (WGS) entry which is preliminary data.</text>
</comment>
<accession>A0A0F9SXY5</accession>
<reference evidence="2" key="1">
    <citation type="journal article" date="2015" name="Nature">
        <title>Complex archaea that bridge the gap between prokaryotes and eukaryotes.</title>
        <authorList>
            <person name="Spang A."/>
            <person name="Saw J.H."/>
            <person name="Jorgensen S.L."/>
            <person name="Zaremba-Niedzwiedzka K."/>
            <person name="Martijn J."/>
            <person name="Lind A.E."/>
            <person name="van Eijk R."/>
            <person name="Schleper C."/>
            <person name="Guy L."/>
            <person name="Ettema T.J."/>
        </authorList>
    </citation>
    <scope>NUCLEOTIDE SEQUENCE</scope>
</reference>
<evidence type="ECO:0000256" key="1">
    <source>
        <dbReference type="SAM" id="MobiDB-lite"/>
    </source>
</evidence>
<gene>
    <name evidence="2" type="ORF">LCGC14_0461040</name>
</gene>
<sequence length="504" mass="55063">MAEEILPKEKVYCCKKWVSGVLQKWYSATPCVRGSGAVRCDAPDPPEPPGPIIDGDDDDGGIRDPACLQSCRDARRQAMRDLRGIRGAELSRARERIEQEYRLCRKDCSTDNGGDDDDDDDDGTQKPCVGGFLLPKRPGVRCRQGYTDRIIGDDHWCCPKDKVIDGVGPCPGKGHELPFGSSQCEEGFSIKKDDKGNFWCCSDEDVIPGGNPCSGGGGYELLVDVGFPGGGGDPWAETPGMNRSGEWEGHYVWDPTTQKYYTLKDALSGAYEGLGMDLVCKKFHTRTKSSDGRTWCCPSDGDEDGNGDGNGGPGGEFEWSGSLKDLLSRIMERANYLLDYPRGLTPQERQAVINYAIEGVKAGEPGAKQTKQDELARIGMLGSGFEQKELDKISRETRQETSNVRREIAISELDKRFSELMGTTGMVQGLTGTLMEGEKIPEILSGARRQEGQQAINAFLAFLQGSGAGGNQAYWQAIMSQLLGSDQGGGGDFSWLYYLPYLTR</sequence>
<protein>
    <submittedName>
        <fullName evidence="2">Uncharacterized protein</fullName>
    </submittedName>
</protein>
<proteinExistence type="predicted"/>